<feature type="non-terminal residue" evidence="2">
    <location>
        <position position="1"/>
    </location>
</feature>
<dbReference type="InParanoid" id="A0A5E4GKY8"/>
<feature type="non-terminal residue" evidence="2">
    <location>
        <position position="69"/>
    </location>
</feature>
<feature type="compositionally biased region" description="Polar residues" evidence="1">
    <location>
        <begin position="17"/>
        <end position="32"/>
    </location>
</feature>
<evidence type="ECO:0000313" key="2">
    <source>
        <dbReference type="EMBL" id="VVA40489.1"/>
    </source>
</evidence>
<name>A0A5E4GKY8_PRUDU</name>
<accession>A0A5E4GKY8</accession>
<feature type="region of interest" description="Disordered" evidence="1">
    <location>
        <begin position="1"/>
        <end position="33"/>
    </location>
</feature>
<organism evidence="2 3">
    <name type="scientific">Prunus dulcis</name>
    <name type="common">Almond</name>
    <name type="synonym">Amygdalus dulcis</name>
    <dbReference type="NCBI Taxonomy" id="3755"/>
    <lineage>
        <taxon>Eukaryota</taxon>
        <taxon>Viridiplantae</taxon>
        <taxon>Streptophyta</taxon>
        <taxon>Embryophyta</taxon>
        <taxon>Tracheophyta</taxon>
        <taxon>Spermatophyta</taxon>
        <taxon>Magnoliopsida</taxon>
        <taxon>eudicotyledons</taxon>
        <taxon>Gunneridae</taxon>
        <taxon>Pentapetalae</taxon>
        <taxon>rosids</taxon>
        <taxon>fabids</taxon>
        <taxon>Rosales</taxon>
        <taxon>Rosaceae</taxon>
        <taxon>Amygdaloideae</taxon>
        <taxon>Amygdaleae</taxon>
        <taxon>Prunus</taxon>
    </lineage>
</organism>
<feature type="compositionally biased region" description="Basic and acidic residues" evidence="1">
    <location>
        <begin position="1"/>
        <end position="14"/>
    </location>
</feature>
<protein>
    <submittedName>
        <fullName evidence="2">PREDICTED: LOC110745843</fullName>
    </submittedName>
</protein>
<evidence type="ECO:0000313" key="3">
    <source>
        <dbReference type="Proteomes" id="UP000327085"/>
    </source>
</evidence>
<reference evidence="3" key="1">
    <citation type="journal article" date="2020" name="Plant J.">
        <title>Transposons played a major role in the diversification between the closely related almond and peach genomes: results from the almond genome sequence.</title>
        <authorList>
            <person name="Alioto T."/>
            <person name="Alexiou K.G."/>
            <person name="Bardil A."/>
            <person name="Barteri F."/>
            <person name="Castanera R."/>
            <person name="Cruz F."/>
            <person name="Dhingra A."/>
            <person name="Duval H."/>
            <person name="Fernandez I Marti A."/>
            <person name="Frias L."/>
            <person name="Galan B."/>
            <person name="Garcia J.L."/>
            <person name="Howad W."/>
            <person name="Gomez-Garrido J."/>
            <person name="Gut M."/>
            <person name="Julca I."/>
            <person name="Morata J."/>
            <person name="Puigdomenech P."/>
            <person name="Ribeca P."/>
            <person name="Rubio Cabetas M.J."/>
            <person name="Vlasova A."/>
            <person name="Wirthensohn M."/>
            <person name="Garcia-Mas J."/>
            <person name="Gabaldon T."/>
            <person name="Casacuberta J.M."/>
            <person name="Arus P."/>
        </authorList>
    </citation>
    <scope>NUCLEOTIDE SEQUENCE [LARGE SCALE GENOMIC DNA]</scope>
    <source>
        <strain evidence="3">cv. Texas</strain>
    </source>
</reference>
<sequence>ESFECRLAETKEPPEQQADNPRTGGTANNPATEQLCFSKPTREMANHLRPLFITAILGGIPISKIMIDG</sequence>
<evidence type="ECO:0000256" key="1">
    <source>
        <dbReference type="SAM" id="MobiDB-lite"/>
    </source>
</evidence>
<dbReference type="Proteomes" id="UP000327085">
    <property type="component" value="Unassembled WGS sequence"/>
</dbReference>
<dbReference type="EMBL" id="CABIKO010000996">
    <property type="protein sequence ID" value="VVA40489.1"/>
    <property type="molecule type" value="Genomic_DNA"/>
</dbReference>
<dbReference type="Gramene" id="VVA40489">
    <property type="protein sequence ID" value="VVA40489"/>
    <property type="gene ID" value="Prudul26B003126"/>
</dbReference>
<gene>
    <name evidence="2" type="ORF">ALMOND_2B003126</name>
</gene>
<proteinExistence type="predicted"/>
<dbReference type="AlphaFoldDB" id="A0A5E4GKY8"/>